<dbReference type="KEGG" id="hcm:HCD_08085"/>
<organism evidence="2 3">
    <name type="scientific">Helicobacter cetorum (strain ATCC BAA-540 / CCUG 52418 / MIT 99-5656)</name>
    <dbReference type="NCBI Taxonomy" id="1163745"/>
    <lineage>
        <taxon>Bacteria</taxon>
        <taxon>Pseudomonadati</taxon>
        <taxon>Campylobacterota</taxon>
        <taxon>Epsilonproteobacteria</taxon>
        <taxon>Campylobacterales</taxon>
        <taxon>Helicobacteraceae</taxon>
        <taxon>Helicobacter</taxon>
    </lineage>
</organism>
<dbReference type="RefSeq" id="WP_014660068.1">
    <property type="nucleotide sequence ID" value="NC_017735.1"/>
</dbReference>
<keyword evidence="3" id="KW-1185">Reference proteome</keyword>
<gene>
    <name evidence="2" type="ordered locus">HCD_08085</name>
</gene>
<reference evidence="2 3" key="1">
    <citation type="journal article" date="2013" name="PLoS ONE">
        <title>Sequence Divergence and Conservation in Genomes ofHelicobacter cetorum Strains from a Dolphin and a Whale.</title>
        <authorList>
            <person name="Kersulyte D."/>
            <person name="Rossi M."/>
            <person name="Berg D.E."/>
        </authorList>
    </citation>
    <scope>NUCLEOTIDE SEQUENCE [LARGE SCALE GENOMIC DNA]</scope>
    <source>
        <strain evidence="2 3">MIT 99-5656</strain>
    </source>
</reference>
<sequence length="310" mass="34325">MPPLNSLNTQEPLRQATQEPLKDTIKEPQATNDAPLNSLNTQEPLTKPLNILNNQNQAPTNDATLPKTGIARLDQKIAQNKLDALDYLVAKKYLGIDLNVTLNGNLNLKNDMTLKNPSKPIEAINANADSIDGAIRFLKTADNQAGLLYGANKFLNKISYGLLGMTHGNSKLQQSENNMVALVAKSNAGGKPPSEYDKRDAKDSIALWFRGQKELGSKTAQLLQALVDKNKNADTRLLALNGINPKEFQAKNYAALKIVEMLNKNEGNYNTKELENTYNNAYSNYMKGNYNTKELENTYNNAYSNYMKGN</sequence>
<proteinExistence type="predicted"/>
<dbReference type="HOGENOM" id="CLU_902458_0_0_7"/>
<dbReference type="EMBL" id="CP003481">
    <property type="protein sequence ID" value="AFI06601.1"/>
    <property type="molecule type" value="Genomic_DNA"/>
</dbReference>
<protein>
    <submittedName>
        <fullName evidence="2">Uncharacterized protein</fullName>
    </submittedName>
</protein>
<evidence type="ECO:0000313" key="2">
    <source>
        <dbReference type="EMBL" id="AFI06601.1"/>
    </source>
</evidence>
<dbReference type="STRING" id="1163745.HCD_08085"/>
<dbReference type="AlphaFoldDB" id="I0EUI2"/>
<evidence type="ECO:0000313" key="3">
    <source>
        <dbReference type="Proteomes" id="UP000005013"/>
    </source>
</evidence>
<name>I0EUI2_HELCM</name>
<feature type="compositionally biased region" description="Polar residues" evidence="1">
    <location>
        <begin position="29"/>
        <end position="42"/>
    </location>
</feature>
<dbReference type="Proteomes" id="UP000005013">
    <property type="component" value="Chromosome"/>
</dbReference>
<feature type="compositionally biased region" description="Polar residues" evidence="1">
    <location>
        <begin position="1"/>
        <end position="18"/>
    </location>
</feature>
<feature type="region of interest" description="Disordered" evidence="1">
    <location>
        <begin position="1"/>
        <end position="42"/>
    </location>
</feature>
<accession>I0EUI2</accession>
<evidence type="ECO:0000256" key="1">
    <source>
        <dbReference type="SAM" id="MobiDB-lite"/>
    </source>
</evidence>
<dbReference type="PATRIC" id="fig|1163745.3.peg.1714"/>